<evidence type="ECO:0000313" key="2">
    <source>
        <dbReference type="Proteomes" id="UP000789366"/>
    </source>
</evidence>
<name>A0ACA9MA49_9GLOM</name>
<proteinExistence type="predicted"/>
<comment type="caution">
    <text evidence="1">The sequence shown here is derived from an EMBL/GenBank/DDBJ whole genome shotgun (WGS) entry which is preliminary data.</text>
</comment>
<reference evidence="1" key="1">
    <citation type="submission" date="2021-06" db="EMBL/GenBank/DDBJ databases">
        <authorList>
            <person name="Kallberg Y."/>
            <person name="Tangrot J."/>
            <person name="Rosling A."/>
        </authorList>
    </citation>
    <scope>NUCLEOTIDE SEQUENCE</scope>
    <source>
        <strain evidence="1">28 12/20/2015</strain>
    </source>
</reference>
<dbReference type="EMBL" id="CAJVPW010007316">
    <property type="protein sequence ID" value="CAG8579528.1"/>
    <property type="molecule type" value="Genomic_DNA"/>
</dbReference>
<protein>
    <submittedName>
        <fullName evidence="1">15772_t:CDS:1</fullName>
    </submittedName>
</protein>
<organism evidence="1 2">
    <name type="scientific">Cetraspora pellucida</name>
    <dbReference type="NCBI Taxonomy" id="1433469"/>
    <lineage>
        <taxon>Eukaryota</taxon>
        <taxon>Fungi</taxon>
        <taxon>Fungi incertae sedis</taxon>
        <taxon>Mucoromycota</taxon>
        <taxon>Glomeromycotina</taxon>
        <taxon>Glomeromycetes</taxon>
        <taxon>Diversisporales</taxon>
        <taxon>Gigasporaceae</taxon>
        <taxon>Cetraspora</taxon>
    </lineage>
</organism>
<gene>
    <name evidence="1" type="ORF">SPELUC_LOCUS6308</name>
</gene>
<keyword evidence="2" id="KW-1185">Reference proteome</keyword>
<evidence type="ECO:0000313" key="1">
    <source>
        <dbReference type="EMBL" id="CAG8579528.1"/>
    </source>
</evidence>
<dbReference type="Proteomes" id="UP000789366">
    <property type="component" value="Unassembled WGS sequence"/>
</dbReference>
<accession>A0ACA9MA49</accession>
<sequence>MTKSQSLLTPEIEKQLSYPKYWERDSTLWGSVADWDLYFINEMPGLSCDVSHKTLASELEILLKHFSENSREWFKAKMIRKQLKQKISSNTIASTIWKENQEAILRATVENKINESINKRKIEDVARNATSATAKACYTLSSYEIPKRPRQDYESLDHNVDDSNDEEDIDLPEQSTSETSPIQSTSKTSPMQSTSETSSMQSTSKTLSTQSTNETSPIRDYLKNFDDAYLELDLNHMWLLSGRKVEEVIYKFARNLTEESYLHSFIINDIDAITKSLFSNEEWKEITTSLVKDKPKLVNSLINLLKKYTVDNVERLRNVLFEPFIPNGCKYDRKQHFDLDFINGAYRGLLRLWEMKENPNTNSLLEGWYEMNMWSRVIDPAFDNLNIDLVRGEEGNIGTKHMTDSLKICEMLKDMLNKLAVECDMNEDLGYITRIQLRKVYEIVVKDDFDLENFLDDSHDQDGYHTPPMTMVSKTFVTPKKEGIKDVINEIKRSK</sequence>